<dbReference type="InterPro" id="IPR013780">
    <property type="entry name" value="Glyco_hydro_b"/>
</dbReference>
<name>A0A285X4J4_9FLAO</name>
<protein>
    <submittedName>
        <fullName evidence="6">Alpha-glucosidase</fullName>
    </submittedName>
</protein>
<sequence>MTEKEYLWWHKGVVYQIYPRSFQDSDGDGIGDIKGIINRLDYLQDLGVKAVWVSPVFPSPMADFGYDVSDYTGIHEMFGSMEDFDELLKSVHQRDMKLILDLVPNHSSNQHPWFQESKSSIDNPKRDWYIWKDPAQGGGLPNNWLSVFGGSGWEYDETTGQYYYHAFLKEQPDLNWRNPEVQKAVFDAMRFWLKKGVDGFRVDVMWHMIKDEQFRNNPPNPDYSKDMSSYNKLIPAYSTDQDEVHEIVAKMRNVIEEFDERLLIGEIYLPISKLVTYYGHNNEGAHLPFNFQLLELPWDAEKINATINEYEGALPENGWPNWVLGNHDKSRIASRVGKEQAKIAAMMLLTLRGTPTIYYGDELGMEDVDIPEDKIKDPQALNEPGVGRSRDPERTPMQWDDSQNAGFTKGEPWLPLSDDFKEVNVKRQWDQKGSMLKLHRDLLKLRAEEAALNIGEYTPVFTKKDLLSYIREHKNSKFLVVLNLGTSEIIFEPELEWKGSVLISTHPEMEGKELKNKTKIAPNMGLLIKLK</sequence>
<keyword evidence="2" id="KW-0378">Hydrolase</keyword>
<dbReference type="FunFam" id="3.90.400.10:FF:000002">
    <property type="entry name" value="Sucrose isomerase"/>
    <property type="match status" value="1"/>
</dbReference>
<dbReference type="Gene3D" id="3.90.400.10">
    <property type="entry name" value="Oligo-1,6-glucosidase, Domain 2"/>
    <property type="match status" value="1"/>
</dbReference>
<dbReference type="CDD" id="cd11331">
    <property type="entry name" value="AmyAc_OligoGlu_like"/>
    <property type="match status" value="1"/>
</dbReference>
<evidence type="ECO:0000256" key="3">
    <source>
        <dbReference type="ARBA" id="ARBA00023295"/>
    </source>
</evidence>
<organism evidence="6 7">
    <name type="scientific">Salinimicrobium sediminis</name>
    <dbReference type="NCBI Taxonomy" id="1343891"/>
    <lineage>
        <taxon>Bacteria</taxon>
        <taxon>Pseudomonadati</taxon>
        <taxon>Bacteroidota</taxon>
        <taxon>Flavobacteriia</taxon>
        <taxon>Flavobacteriales</taxon>
        <taxon>Flavobacteriaceae</taxon>
        <taxon>Salinimicrobium</taxon>
    </lineage>
</organism>
<dbReference type="GO" id="GO:0004556">
    <property type="term" value="F:alpha-amylase activity"/>
    <property type="evidence" value="ECO:0007669"/>
    <property type="project" value="TreeGrafter"/>
</dbReference>
<reference evidence="7" key="1">
    <citation type="submission" date="2017-09" db="EMBL/GenBank/DDBJ databases">
        <authorList>
            <person name="Varghese N."/>
            <person name="Submissions S."/>
        </authorList>
    </citation>
    <scope>NUCLEOTIDE SEQUENCE [LARGE SCALE GENOMIC DNA]</scope>
    <source>
        <strain evidence="7">CGMCC 1.12641</strain>
    </source>
</reference>
<evidence type="ECO:0000313" key="6">
    <source>
        <dbReference type="EMBL" id="SOC80188.1"/>
    </source>
</evidence>
<dbReference type="SMART" id="SM00642">
    <property type="entry name" value="Aamy"/>
    <property type="match status" value="1"/>
</dbReference>
<dbReference type="GO" id="GO:0009313">
    <property type="term" value="P:oligosaccharide catabolic process"/>
    <property type="evidence" value="ECO:0007669"/>
    <property type="project" value="TreeGrafter"/>
</dbReference>
<comment type="similarity">
    <text evidence="1">Belongs to the glycosyl hydrolase 13 family.</text>
</comment>
<proteinExistence type="inferred from homology"/>
<accession>A0A285X4J4</accession>
<keyword evidence="7" id="KW-1185">Reference proteome</keyword>
<dbReference type="Pfam" id="PF00128">
    <property type="entry name" value="Alpha-amylase"/>
    <property type="match status" value="1"/>
</dbReference>
<dbReference type="InterPro" id="IPR017853">
    <property type="entry name" value="GH"/>
</dbReference>
<feature type="domain" description="Glycosyl hydrolase family 13 catalytic" evidence="5">
    <location>
        <begin position="16"/>
        <end position="394"/>
    </location>
</feature>
<keyword evidence="3" id="KW-0326">Glycosidase</keyword>
<dbReference type="PANTHER" id="PTHR10357">
    <property type="entry name" value="ALPHA-AMYLASE FAMILY MEMBER"/>
    <property type="match status" value="1"/>
</dbReference>
<dbReference type="AlphaFoldDB" id="A0A285X4J4"/>
<evidence type="ECO:0000313" key="7">
    <source>
        <dbReference type="Proteomes" id="UP000219193"/>
    </source>
</evidence>
<dbReference type="Gene3D" id="3.20.20.80">
    <property type="entry name" value="Glycosidases"/>
    <property type="match status" value="1"/>
</dbReference>
<gene>
    <name evidence="6" type="ORF">SAMN06296241_1733</name>
</gene>
<dbReference type="Proteomes" id="UP000219193">
    <property type="component" value="Unassembled WGS sequence"/>
</dbReference>
<dbReference type="SUPFAM" id="SSF51445">
    <property type="entry name" value="(Trans)glycosidases"/>
    <property type="match status" value="1"/>
</dbReference>
<feature type="region of interest" description="Disordered" evidence="4">
    <location>
        <begin position="376"/>
        <end position="410"/>
    </location>
</feature>
<evidence type="ECO:0000256" key="2">
    <source>
        <dbReference type="ARBA" id="ARBA00022801"/>
    </source>
</evidence>
<evidence type="ECO:0000256" key="4">
    <source>
        <dbReference type="SAM" id="MobiDB-lite"/>
    </source>
</evidence>
<dbReference type="RefSeq" id="WP_097055981.1">
    <property type="nucleotide sequence ID" value="NZ_OCMF01000002.1"/>
</dbReference>
<dbReference type="InterPro" id="IPR006047">
    <property type="entry name" value="GH13_cat_dom"/>
</dbReference>
<dbReference type="Gene3D" id="2.60.40.1180">
    <property type="entry name" value="Golgi alpha-mannosidase II"/>
    <property type="match status" value="1"/>
</dbReference>
<dbReference type="SUPFAM" id="SSF51011">
    <property type="entry name" value="Glycosyl hydrolase domain"/>
    <property type="match status" value="1"/>
</dbReference>
<dbReference type="OrthoDB" id="9806009at2"/>
<dbReference type="PANTHER" id="PTHR10357:SF179">
    <property type="entry name" value="NEUTRAL AND BASIC AMINO ACID TRANSPORT PROTEIN RBAT"/>
    <property type="match status" value="1"/>
</dbReference>
<evidence type="ECO:0000256" key="1">
    <source>
        <dbReference type="ARBA" id="ARBA00008061"/>
    </source>
</evidence>
<dbReference type="InterPro" id="IPR045857">
    <property type="entry name" value="O16G_dom_2"/>
</dbReference>
<dbReference type="EMBL" id="OCMF01000002">
    <property type="protein sequence ID" value="SOC80188.1"/>
    <property type="molecule type" value="Genomic_DNA"/>
</dbReference>
<evidence type="ECO:0000259" key="5">
    <source>
        <dbReference type="SMART" id="SM00642"/>
    </source>
</evidence>